<reference evidence="3 4" key="1">
    <citation type="submission" date="2018-03" db="EMBL/GenBank/DDBJ databases">
        <title>Genomic Encyclopedia of Type Strains, Phase III (KMG-III): the genomes of soil and plant-associated and newly described type strains.</title>
        <authorList>
            <person name="Whitman W."/>
        </authorList>
    </citation>
    <scope>NUCLEOTIDE SEQUENCE [LARGE SCALE GENOMIC DNA]</scope>
    <source>
        <strain evidence="3 4">MWH-P2sevCIIIb</strain>
    </source>
</reference>
<protein>
    <submittedName>
        <fullName evidence="3">Indolepyruvate ferredoxin oxidoreductase</fullName>
    </submittedName>
</protein>
<dbReference type="RefSeq" id="WP_106228348.1">
    <property type="nucleotide sequence ID" value="NZ_PVTV01000016.1"/>
</dbReference>
<dbReference type="PANTHER" id="PTHR48084:SF3">
    <property type="entry name" value="SUBUNIT OF PYRUVATE:FLAVODOXIN OXIDOREDUCTASE"/>
    <property type="match status" value="1"/>
</dbReference>
<dbReference type="SUPFAM" id="SSF52518">
    <property type="entry name" value="Thiamin diphosphate-binding fold (THDP-binding)"/>
    <property type="match status" value="2"/>
</dbReference>
<dbReference type="GO" id="GO:0016903">
    <property type="term" value="F:oxidoreductase activity, acting on the aldehyde or oxo group of donors"/>
    <property type="evidence" value="ECO:0007669"/>
    <property type="project" value="InterPro"/>
</dbReference>
<dbReference type="NCBIfam" id="NF009588">
    <property type="entry name" value="PRK13029.1"/>
    <property type="match status" value="1"/>
</dbReference>
<dbReference type="Proteomes" id="UP000238308">
    <property type="component" value="Unassembled WGS sequence"/>
</dbReference>
<feature type="domain" description="4Fe-4S ferredoxin-type" evidence="2">
    <location>
        <begin position="651"/>
        <end position="683"/>
    </location>
</feature>
<dbReference type="OrthoDB" id="9803617at2"/>
<dbReference type="InterPro" id="IPR002880">
    <property type="entry name" value="Pyrv_Fd/Flavodoxin_OxRdtase_N"/>
</dbReference>
<evidence type="ECO:0000313" key="3">
    <source>
        <dbReference type="EMBL" id="PRY96756.1"/>
    </source>
</evidence>
<dbReference type="Pfam" id="PF20169">
    <property type="entry name" value="DUF6537"/>
    <property type="match status" value="1"/>
</dbReference>
<dbReference type="Gene3D" id="3.40.920.10">
    <property type="entry name" value="Pyruvate-ferredoxin oxidoreductase, PFOR, domain III"/>
    <property type="match status" value="1"/>
</dbReference>
<evidence type="ECO:0000259" key="2">
    <source>
        <dbReference type="PROSITE" id="PS51379"/>
    </source>
</evidence>
<dbReference type="PROSITE" id="PS51379">
    <property type="entry name" value="4FE4S_FER_2"/>
    <property type="match status" value="1"/>
</dbReference>
<accession>A0A2T0XCV4</accession>
<dbReference type="InterPro" id="IPR019752">
    <property type="entry name" value="Pyrv/ketoisovalerate_OxRed_cat"/>
</dbReference>
<dbReference type="InterPro" id="IPR051457">
    <property type="entry name" value="2-oxoacid:Fd_oxidoreductase"/>
</dbReference>
<dbReference type="InterPro" id="IPR017896">
    <property type="entry name" value="4Fe4S_Fe-S-bd"/>
</dbReference>
<dbReference type="InterPro" id="IPR002869">
    <property type="entry name" value="Pyrv_flavodox_OxRed_cen"/>
</dbReference>
<dbReference type="AlphaFoldDB" id="A0A2T0XCV4"/>
<keyword evidence="4" id="KW-1185">Reference proteome</keyword>
<dbReference type="SUPFAM" id="SSF53323">
    <property type="entry name" value="Pyruvate-ferredoxin oxidoreductase, PFOR, domain III"/>
    <property type="match status" value="1"/>
</dbReference>
<keyword evidence="3" id="KW-0670">Pyruvate</keyword>
<dbReference type="InterPro" id="IPR029061">
    <property type="entry name" value="THDP-binding"/>
</dbReference>
<proteinExistence type="predicted"/>
<name>A0A2T0XCV4_9BURK</name>
<evidence type="ECO:0000256" key="1">
    <source>
        <dbReference type="ARBA" id="ARBA00023002"/>
    </source>
</evidence>
<dbReference type="NCBIfam" id="NF009589">
    <property type="entry name" value="PRK13030.1"/>
    <property type="match status" value="1"/>
</dbReference>
<dbReference type="Pfam" id="PF01558">
    <property type="entry name" value="POR"/>
    <property type="match status" value="1"/>
</dbReference>
<evidence type="ECO:0000313" key="4">
    <source>
        <dbReference type="Proteomes" id="UP000238308"/>
    </source>
</evidence>
<sequence>MNAPFTAEQMLALEAVKLDDKYNLSDGRAWMSGIHALVRLPINQRLRDVQSGLNTGGFISGYRGSPLGGLDQNLWKATKQLAAHHVVFQPGLNEDLAATSIWGSQQVNLFPGAKYDGVFGMWYGKGPGVDRSGDVFKHANGAGTAKHGGVLVVAGDDHPAKSSTLPHQSDHILKACGIPVLFPASVQEVLDYGMHGWAMSRYAGVWAGLKCITDIVEVSASVEVDPGRVRIVMPDDFVMPSDGLNIRLPDTPLAQEARLLDYKLYAALAYARANGLNQQRWEIPDAEARFGIMTSGKAYLDTRQALADLGLSEKVCRRIGLRLLKIGMVWPLESSCVQRFAENLDEILVIEEKRQVLEYQVKEELFSWIGRGKKIPRVVGKFDDKDGGEWAVPQGNWLLPAHYEFSPAMVARVIAQRLLKITLPDDVRQGIESRLNFLDAHERELAKPRVVAERKPWFCSGCPHNTSTRVPEGSRGMAGIGCHYMVVWMDRNTPTFTQMGGEGMPWLGQAPFTTEQHVFANLGDGTYYHSGLLAIRAAIAANASMTYKILFNDAVAMTGGQPVEGSPTVPAIAFQVAAEGAKKVVIVTDEPEKYADVTLPKDVVVKHRDQLDAVQRDLREIKGTTVLIYDQTCATEKRRRRKRNAYPDPAKRVVINEAVCEGCGDCSKKSNCLSVEPLETDLGRKRVINQSSCNKDFSCLNGFCPSFVTVEGGQLRRPPTLSLGDLHQGLPEPELPSLERPYGVFVAGVGGTGVVTIGQLLGMAAHLEGKGGSVLDMAGLAQKGGAVYSHALIAAKSDEILTTRIAMGDADLILAGDLVVGSSPEAVSRMRSGRTHTLLNSDIAPTAAFISQPDWSLASSDLRAEIDKACGDGRIRNLDASEIAVKLLGDAVYANPIMMGFAYQLGWLPLHHLSIEKAIELNGVQIKKNIDAFNVGRCAAHDSSRILKLISGGETSLEHSPQTATVVELHKGPATLAWLRDDRIARLTQYQNAAYARRYVMLVDQVAAMEKQVCGTDTLAKVVARYYFKLLAYKDEYEVARLYTNGDFLSNVHKQFEGNWSLKFHLAPPLFSKKDEHGHLIKQTYGPYMLWGFKGLAKLKFLRGTLLDVFGFTAERRQERALIVDYENTVADVLSKLTPATRQAAESLLSIPEEIRGYGHVKEAAIEKARALQAERLGVFRAAVAGDDVKRAA</sequence>
<organism evidence="3 4">
    <name type="scientific">Jezberella montanilacus</name>
    <dbReference type="NCBI Taxonomy" id="323426"/>
    <lineage>
        <taxon>Bacteria</taxon>
        <taxon>Pseudomonadati</taxon>
        <taxon>Pseudomonadota</taxon>
        <taxon>Betaproteobacteria</taxon>
        <taxon>Burkholderiales</taxon>
        <taxon>Alcaligenaceae</taxon>
        <taxon>Jezberella</taxon>
    </lineage>
</organism>
<dbReference type="CDD" id="cd07034">
    <property type="entry name" value="TPP_PYR_PFOR_IOR-alpha_like"/>
    <property type="match status" value="1"/>
</dbReference>
<dbReference type="InterPro" id="IPR046667">
    <property type="entry name" value="DUF6537"/>
</dbReference>
<keyword evidence="1" id="KW-0560">Oxidoreductase</keyword>
<comment type="caution">
    <text evidence="3">The sequence shown here is derived from an EMBL/GenBank/DDBJ whole genome shotgun (WGS) entry which is preliminary data.</text>
</comment>
<dbReference type="PANTHER" id="PTHR48084">
    <property type="entry name" value="2-OXOGLUTARATE OXIDOREDUCTASE SUBUNIT KORB-RELATED"/>
    <property type="match status" value="1"/>
</dbReference>
<gene>
    <name evidence="3" type="ORF">BCM14_2510</name>
</gene>
<dbReference type="EMBL" id="PVTV01000016">
    <property type="protein sequence ID" value="PRY96756.1"/>
    <property type="molecule type" value="Genomic_DNA"/>
</dbReference>
<dbReference type="Gene3D" id="3.40.50.970">
    <property type="match status" value="2"/>
</dbReference>